<accession>A0A437M3Q8</accession>
<protein>
    <submittedName>
        <fullName evidence="2">DUF4345 domain-containing protein</fullName>
    </submittedName>
</protein>
<dbReference type="AlphaFoldDB" id="A0A437M3Q8"/>
<keyword evidence="1" id="KW-0472">Membrane</keyword>
<sequence>MALPSRLLLQGAVAVGGLVPVLAGGAGALGGPAALGLDVGGADAGSHFRYLSGLLLAIGLGFWSCIPGIERRGRRFALLTGLVVLGGLARLGGLAADGVPSAPMAAALVMELAVTPLLCLWQRRLAG</sequence>
<comment type="caution">
    <text evidence="2">The sequence shown here is derived from an EMBL/GenBank/DDBJ whole genome shotgun (WGS) entry which is preliminary data.</text>
</comment>
<dbReference type="Pfam" id="PF14248">
    <property type="entry name" value="DUF4345"/>
    <property type="match status" value="1"/>
</dbReference>
<reference evidence="2 3" key="1">
    <citation type="submission" date="2019-01" db="EMBL/GenBank/DDBJ databases">
        <authorList>
            <person name="Chen W.-M."/>
        </authorList>
    </citation>
    <scope>NUCLEOTIDE SEQUENCE [LARGE SCALE GENOMIC DNA]</scope>
    <source>
        <strain evidence="2 3">CCP-6</strain>
    </source>
</reference>
<feature type="transmembrane region" description="Helical" evidence="1">
    <location>
        <begin position="76"/>
        <end position="96"/>
    </location>
</feature>
<organism evidence="2 3">
    <name type="scientific">Rhodovarius crocodyli</name>
    <dbReference type="NCBI Taxonomy" id="1979269"/>
    <lineage>
        <taxon>Bacteria</taxon>
        <taxon>Pseudomonadati</taxon>
        <taxon>Pseudomonadota</taxon>
        <taxon>Alphaproteobacteria</taxon>
        <taxon>Acetobacterales</taxon>
        <taxon>Roseomonadaceae</taxon>
        <taxon>Rhodovarius</taxon>
    </lineage>
</organism>
<dbReference type="InterPro" id="IPR025597">
    <property type="entry name" value="DUF4345"/>
</dbReference>
<evidence type="ECO:0000256" key="1">
    <source>
        <dbReference type="SAM" id="Phobius"/>
    </source>
</evidence>
<feature type="transmembrane region" description="Helical" evidence="1">
    <location>
        <begin position="102"/>
        <end position="121"/>
    </location>
</feature>
<keyword evidence="1" id="KW-0812">Transmembrane</keyword>
<dbReference type="OrthoDB" id="7619515at2"/>
<evidence type="ECO:0000313" key="2">
    <source>
        <dbReference type="EMBL" id="RVT92282.1"/>
    </source>
</evidence>
<dbReference type="EMBL" id="SACL01000007">
    <property type="protein sequence ID" value="RVT92282.1"/>
    <property type="molecule type" value="Genomic_DNA"/>
</dbReference>
<proteinExistence type="predicted"/>
<keyword evidence="1" id="KW-1133">Transmembrane helix</keyword>
<dbReference type="Proteomes" id="UP000282957">
    <property type="component" value="Unassembled WGS sequence"/>
</dbReference>
<evidence type="ECO:0000313" key="3">
    <source>
        <dbReference type="Proteomes" id="UP000282957"/>
    </source>
</evidence>
<dbReference type="RefSeq" id="WP_127789136.1">
    <property type="nucleotide sequence ID" value="NZ_SACL01000007.1"/>
</dbReference>
<keyword evidence="3" id="KW-1185">Reference proteome</keyword>
<gene>
    <name evidence="2" type="ORF">EOD42_18895</name>
</gene>
<feature type="transmembrane region" description="Helical" evidence="1">
    <location>
        <begin position="47"/>
        <end position="69"/>
    </location>
</feature>
<name>A0A437M3Q8_9PROT</name>